<comment type="caution">
    <text evidence="1">The sequence shown here is derived from an EMBL/GenBank/DDBJ whole genome shotgun (WGS) entry which is preliminary data.</text>
</comment>
<protein>
    <submittedName>
        <fullName evidence="1">Uncharacterized protein</fullName>
    </submittedName>
</protein>
<reference evidence="1" key="2">
    <citation type="journal article" date="2021" name="Genome Biol. Evol.">
        <title>Developing a high-quality reference genome for a parasitic bivalve with doubly uniparental inheritance (Bivalvia: Unionida).</title>
        <authorList>
            <person name="Smith C.H."/>
        </authorList>
    </citation>
    <scope>NUCLEOTIDE SEQUENCE</scope>
    <source>
        <strain evidence="1">CHS0354</strain>
        <tissue evidence="1">Mantle</tissue>
    </source>
</reference>
<name>A0AAE0RRQ3_9BIVA</name>
<dbReference type="AlphaFoldDB" id="A0AAE0RRQ3"/>
<evidence type="ECO:0000313" key="1">
    <source>
        <dbReference type="EMBL" id="KAK3578407.1"/>
    </source>
</evidence>
<proteinExistence type="predicted"/>
<accession>A0AAE0RRQ3</accession>
<reference evidence="1" key="1">
    <citation type="journal article" date="2021" name="Genome Biol. Evol.">
        <title>A High-Quality Reference Genome for a Parasitic Bivalve with Doubly Uniparental Inheritance (Bivalvia: Unionida).</title>
        <authorList>
            <person name="Smith C.H."/>
        </authorList>
    </citation>
    <scope>NUCLEOTIDE SEQUENCE</scope>
    <source>
        <strain evidence="1">CHS0354</strain>
    </source>
</reference>
<dbReference type="EMBL" id="JAEAOA010002074">
    <property type="protein sequence ID" value="KAK3578407.1"/>
    <property type="molecule type" value="Genomic_DNA"/>
</dbReference>
<evidence type="ECO:0000313" key="2">
    <source>
        <dbReference type="Proteomes" id="UP001195483"/>
    </source>
</evidence>
<keyword evidence="2" id="KW-1185">Reference proteome</keyword>
<gene>
    <name evidence="1" type="ORF">CHS0354_035608</name>
</gene>
<dbReference type="Proteomes" id="UP001195483">
    <property type="component" value="Unassembled WGS sequence"/>
</dbReference>
<reference evidence="1" key="3">
    <citation type="submission" date="2023-05" db="EMBL/GenBank/DDBJ databases">
        <authorList>
            <person name="Smith C.H."/>
        </authorList>
    </citation>
    <scope>NUCLEOTIDE SEQUENCE</scope>
    <source>
        <strain evidence="1">CHS0354</strain>
        <tissue evidence="1">Mantle</tissue>
    </source>
</reference>
<organism evidence="1 2">
    <name type="scientific">Potamilus streckersoni</name>
    <dbReference type="NCBI Taxonomy" id="2493646"/>
    <lineage>
        <taxon>Eukaryota</taxon>
        <taxon>Metazoa</taxon>
        <taxon>Spiralia</taxon>
        <taxon>Lophotrochozoa</taxon>
        <taxon>Mollusca</taxon>
        <taxon>Bivalvia</taxon>
        <taxon>Autobranchia</taxon>
        <taxon>Heteroconchia</taxon>
        <taxon>Palaeoheterodonta</taxon>
        <taxon>Unionida</taxon>
        <taxon>Unionoidea</taxon>
        <taxon>Unionidae</taxon>
        <taxon>Ambleminae</taxon>
        <taxon>Lampsilini</taxon>
        <taxon>Potamilus</taxon>
    </lineage>
</organism>
<sequence length="99" mass="11614">MNSCFNLFSHMNSLISHMNNLTSLISHMKSYCSDMNTSRNNRKEKPNENPLNASSFYNSNDVCECYRSIKSCTKKTEHYMRYIMLSQTNNSDTHIHLYT</sequence>